<proteinExistence type="predicted"/>
<keyword evidence="3" id="KW-0732">Signal</keyword>
<keyword evidence="5" id="KW-1185">Reference proteome</keyword>
<feature type="transmembrane region" description="Helical" evidence="2">
    <location>
        <begin position="696"/>
        <end position="717"/>
    </location>
</feature>
<evidence type="ECO:0000313" key="4">
    <source>
        <dbReference type="EMBL" id="MBW0529634.1"/>
    </source>
</evidence>
<feature type="chain" id="PRO_5040346649" evidence="3">
    <location>
        <begin position="19"/>
        <end position="1246"/>
    </location>
</feature>
<dbReference type="InterPro" id="IPR015915">
    <property type="entry name" value="Kelch-typ_b-propeller"/>
</dbReference>
<evidence type="ECO:0000256" key="2">
    <source>
        <dbReference type="SAM" id="Phobius"/>
    </source>
</evidence>
<comment type="caution">
    <text evidence="4">The sequence shown here is derived from an EMBL/GenBank/DDBJ whole genome shotgun (WGS) entry which is preliminary data.</text>
</comment>
<feature type="region of interest" description="Disordered" evidence="1">
    <location>
        <begin position="901"/>
        <end position="949"/>
    </location>
</feature>
<feature type="transmembrane region" description="Helical" evidence="2">
    <location>
        <begin position="591"/>
        <end position="610"/>
    </location>
</feature>
<evidence type="ECO:0000313" key="5">
    <source>
        <dbReference type="Proteomes" id="UP000765509"/>
    </source>
</evidence>
<dbReference type="AlphaFoldDB" id="A0A9Q3EYQ2"/>
<evidence type="ECO:0000256" key="1">
    <source>
        <dbReference type="SAM" id="MobiDB-lite"/>
    </source>
</evidence>
<feature type="compositionally biased region" description="Polar residues" evidence="1">
    <location>
        <begin position="809"/>
        <end position="820"/>
    </location>
</feature>
<feature type="transmembrane region" description="Helical" evidence="2">
    <location>
        <begin position="1062"/>
        <end position="1083"/>
    </location>
</feature>
<feature type="region of interest" description="Disordered" evidence="1">
    <location>
        <begin position="805"/>
        <end position="833"/>
    </location>
</feature>
<feature type="transmembrane region" description="Helical" evidence="2">
    <location>
        <begin position="1037"/>
        <end position="1056"/>
    </location>
</feature>
<dbReference type="GO" id="GO:0042594">
    <property type="term" value="P:response to starvation"/>
    <property type="evidence" value="ECO:0007669"/>
    <property type="project" value="TreeGrafter"/>
</dbReference>
<dbReference type="GO" id="GO:0005634">
    <property type="term" value="C:nucleus"/>
    <property type="evidence" value="ECO:0007669"/>
    <property type="project" value="TreeGrafter"/>
</dbReference>
<dbReference type="PANTHER" id="PTHR14596">
    <property type="entry name" value="ZINC FINGER PROTEIN"/>
    <property type="match status" value="1"/>
</dbReference>
<keyword evidence="2" id="KW-0812">Transmembrane</keyword>
<dbReference type="GO" id="GO:0000987">
    <property type="term" value="F:cis-regulatory region sequence-specific DNA binding"/>
    <property type="evidence" value="ECO:0007669"/>
    <property type="project" value="TreeGrafter"/>
</dbReference>
<feature type="signal peptide" evidence="3">
    <location>
        <begin position="1"/>
        <end position="18"/>
    </location>
</feature>
<accession>A0A9Q3EYQ2</accession>
<sequence>MSSLILSCLLLPSHLLDLLDLLHRHLLLTLLPNQINHHHQNHHQNHQNHYRNQNHHYRNQNHQNHPSFHLNLFLSFYSQFILAFSVSLTQSQSISTNMALPPMEWIKLNPIGSSSPPPLAHACLIGPTFDSQSNSNSNSNSPTTDHLAYLFGGRSSSGISSNEIYILDYSSPSSQPTWSQPTPSSSTIFTSKPQQRSHSICSWDSASNFRNQLNLYGGRSQDGQALNDFWFYDPINHFWSQPTSFSPNSPTSIYGQIGGSDPNYTPSPPNTANSIIIIAGSNSQNSNIPLEPMAFSIDGQLGSNTNTIKVNLTNLKSTLTGNPSNNNLSTGRWGAAGTTLPGWKTVLFSGCDTDPINEFHQPTDSSCALLNGGILKFQSDFSPQSLINSNNHPISSSWTPFNYCPAPRIGGIMVPNRNRFDSSFTNQVILIGGTIDHHNWNDQGGSDLGEVAILDTASGTWARVLPTLPKNLTFTPKTGLIALALSSPINGVNSPPQGTTDILVYGGLDLKTGQASNELWVLRLYPAKLTGNGTSNGISLSYLPNCVLPTSVNQKTLNNNNNNHNNNNNDNSSEFQSSQSISSNDLETSSAHIYFTTISLIIIMCSLTILRLEEPGKLSFKRRWRTFKLWFLISAWYFLSLGSLILALAIFIGLTQTRLHPQTQHTLFKRHFYKGNSNHLKLSITQILSSSTHAKLGLIIGGIGLIIVPTLYILSWLSEILENRKKKREPIAGIPRRLKVKKTHALQRTKKAIENSLDLLFWFNSPFRHHHHSNQNLKSNQKSINQSSPIMSNKLNDIREKTLDLNDINDPQSSPNSSTGDPYPDPIITPALTHDRIGSTSTTYTNTELLLKKGFFSSEPQPHHQSQIIIPTPIENSCSSTSKLKHHSSFTQTIHNLSHSLFGSPKSNEKIIGNKKHNRSSSSPLQTPLPPPLPTPSLPTLPLSPKTGSSFEVLNRVGARQRGGIPMTNRSRMSLDLISNSSSHRRALSGSLRGEDGDYHVENYQVDEIEEEEEDDDDDSQHRTVKARRKLRRLSDVMLHGVLLVANVYLITTFFISGNHKWLGGLFSGLCFSCYLIMGWLAWHGKPSEESTLVIFFSIIKNGQSRSKDGNRFFSSVVQQQQQHQQVAQLPGSVGAQSLMTSKVNQTPSLFSGSQSQYHQRFFQNEMGIRLNGEIRSETSEHSNNLGIVRNSVGPNGGMIWTGSEIGLDGDEDEEIREENDEGYLSQREIQIITTAPKRKLAVVNG</sequence>
<dbReference type="PANTHER" id="PTHR14596:SF72">
    <property type="entry name" value="ZINC FINGER PROTEIN MSN2-RELATED"/>
    <property type="match status" value="1"/>
</dbReference>
<feature type="transmembrane region" description="Helical" evidence="2">
    <location>
        <begin position="630"/>
        <end position="654"/>
    </location>
</feature>
<dbReference type="Proteomes" id="UP000765509">
    <property type="component" value="Unassembled WGS sequence"/>
</dbReference>
<keyword evidence="2" id="KW-1133">Transmembrane helix</keyword>
<dbReference type="Gene3D" id="2.120.10.80">
    <property type="entry name" value="Kelch-type beta propeller"/>
    <property type="match status" value="1"/>
</dbReference>
<keyword evidence="2" id="KW-0472">Membrane</keyword>
<gene>
    <name evidence="4" type="ORF">O181_069349</name>
</gene>
<dbReference type="GO" id="GO:0000981">
    <property type="term" value="F:DNA-binding transcription factor activity, RNA polymerase II-specific"/>
    <property type="evidence" value="ECO:0007669"/>
    <property type="project" value="TreeGrafter"/>
</dbReference>
<dbReference type="SUPFAM" id="SSF117281">
    <property type="entry name" value="Kelch motif"/>
    <property type="match status" value="1"/>
</dbReference>
<reference evidence="4" key="1">
    <citation type="submission" date="2021-03" db="EMBL/GenBank/DDBJ databases">
        <title>Draft genome sequence of rust myrtle Austropuccinia psidii MF-1, a brazilian biotype.</title>
        <authorList>
            <person name="Quecine M.C."/>
            <person name="Pachon D.M.R."/>
            <person name="Bonatelli M.L."/>
            <person name="Correr F.H."/>
            <person name="Franceschini L.M."/>
            <person name="Leite T.F."/>
            <person name="Margarido G.R.A."/>
            <person name="Almeida C.A."/>
            <person name="Ferrarezi J.A."/>
            <person name="Labate C.A."/>
        </authorList>
    </citation>
    <scope>NUCLEOTIDE SEQUENCE</scope>
    <source>
        <strain evidence="4">MF-1</strain>
    </source>
</reference>
<protein>
    <submittedName>
        <fullName evidence="4">Uncharacterized protein</fullName>
    </submittedName>
</protein>
<dbReference type="EMBL" id="AVOT02035315">
    <property type="protein sequence ID" value="MBW0529634.1"/>
    <property type="molecule type" value="Genomic_DNA"/>
</dbReference>
<dbReference type="OrthoDB" id="10250130at2759"/>
<organism evidence="4 5">
    <name type="scientific">Austropuccinia psidii MF-1</name>
    <dbReference type="NCBI Taxonomy" id="1389203"/>
    <lineage>
        <taxon>Eukaryota</taxon>
        <taxon>Fungi</taxon>
        <taxon>Dikarya</taxon>
        <taxon>Basidiomycota</taxon>
        <taxon>Pucciniomycotina</taxon>
        <taxon>Pucciniomycetes</taxon>
        <taxon>Pucciniales</taxon>
        <taxon>Sphaerophragmiaceae</taxon>
        <taxon>Austropuccinia</taxon>
    </lineage>
</organism>
<name>A0A9Q3EYQ2_9BASI</name>
<evidence type="ECO:0000256" key="3">
    <source>
        <dbReference type="SAM" id="SignalP"/>
    </source>
</evidence>
<feature type="region of interest" description="Disordered" evidence="1">
    <location>
        <begin position="554"/>
        <end position="579"/>
    </location>
</feature>
<feature type="compositionally biased region" description="Pro residues" evidence="1">
    <location>
        <begin position="927"/>
        <end position="939"/>
    </location>
</feature>